<keyword evidence="1" id="KW-0812">Transmembrane</keyword>
<sequence>MPCDRPCDGAASPVKGRHLKQAAKSVISYTSHFPVGGNAHIMRSHLLPEKSNKGLCGFNIAHDMMNMKLSTLLAAAFAIVGFCNTASAVTYPLPTDGSPTDWPEPGCHGSGTTTNSRWNTSPPNTRWVCPNMLEAKPGRRYLPAERRYRAEYPAAADSAGHRA</sequence>
<gene>
    <name evidence="2" type="primary">ybiS_3</name>
    <name evidence="2" type="ORF">NCTC9185_07308</name>
</gene>
<keyword evidence="2" id="KW-0808">Transferase</keyword>
<protein>
    <submittedName>
        <fullName evidence="2">Probable L,D-transpeptidase YbiS</fullName>
        <ecNumber evidence="2">2.-.-.-</ecNumber>
    </submittedName>
</protein>
<dbReference type="EC" id="2.-.-.-" evidence="2"/>
<name>A0A4U9DGF3_RAOTE</name>
<reference evidence="2 3" key="1">
    <citation type="submission" date="2019-04" db="EMBL/GenBank/DDBJ databases">
        <authorList>
            <consortium name="Pathogen Informatics"/>
        </authorList>
    </citation>
    <scope>NUCLEOTIDE SEQUENCE [LARGE SCALE GENOMIC DNA]</scope>
    <source>
        <strain evidence="2 3">NCTC9185</strain>
    </source>
</reference>
<evidence type="ECO:0000313" key="2">
    <source>
        <dbReference type="EMBL" id="VTN15223.1"/>
    </source>
</evidence>
<proteinExistence type="predicted"/>
<evidence type="ECO:0000256" key="1">
    <source>
        <dbReference type="SAM" id="Phobius"/>
    </source>
</evidence>
<evidence type="ECO:0000313" key="3">
    <source>
        <dbReference type="Proteomes" id="UP000339249"/>
    </source>
</evidence>
<accession>A0A4U9DGF3</accession>
<feature type="transmembrane region" description="Helical" evidence="1">
    <location>
        <begin position="72"/>
        <end position="93"/>
    </location>
</feature>
<dbReference type="EMBL" id="CABDVU010000001">
    <property type="protein sequence ID" value="VTN15223.1"/>
    <property type="molecule type" value="Genomic_DNA"/>
</dbReference>
<dbReference type="AlphaFoldDB" id="A0A4U9DGF3"/>
<keyword evidence="1" id="KW-1133">Transmembrane helix</keyword>
<keyword evidence="1" id="KW-0472">Membrane</keyword>
<organism evidence="2 3">
    <name type="scientific">Raoultella terrigena</name>
    <name type="common">Klebsiella terrigena</name>
    <dbReference type="NCBI Taxonomy" id="577"/>
    <lineage>
        <taxon>Bacteria</taxon>
        <taxon>Pseudomonadati</taxon>
        <taxon>Pseudomonadota</taxon>
        <taxon>Gammaproteobacteria</taxon>
        <taxon>Enterobacterales</taxon>
        <taxon>Enterobacteriaceae</taxon>
        <taxon>Klebsiella/Raoultella group</taxon>
        <taxon>Raoultella</taxon>
    </lineage>
</organism>
<dbReference type="Proteomes" id="UP000339249">
    <property type="component" value="Unassembled WGS sequence"/>
</dbReference>
<dbReference type="GO" id="GO:0016740">
    <property type="term" value="F:transferase activity"/>
    <property type="evidence" value="ECO:0007669"/>
    <property type="project" value="UniProtKB-KW"/>
</dbReference>